<reference evidence="13" key="1">
    <citation type="submission" date="2017-02" db="UniProtKB">
        <authorList>
            <consortium name="WormBaseParasite"/>
        </authorList>
    </citation>
    <scope>IDENTIFICATION</scope>
</reference>
<dbReference type="PANTHER" id="PTHR24243:SF208">
    <property type="entry name" value="PYROKININ-1 RECEPTOR"/>
    <property type="match status" value="1"/>
</dbReference>
<evidence type="ECO:0000256" key="5">
    <source>
        <dbReference type="ARBA" id="ARBA00023136"/>
    </source>
</evidence>
<organism evidence="13">
    <name type="scientific">Taenia asiatica</name>
    <name type="common">Asian tapeworm</name>
    <dbReference type="NCBI Taxonomy" id="60517"/>
    <lineage>
        <taxon>Eukaryota</taxon>
        <taxon>Metazoa</taxon>
        <taxon>Spiralia</taxon>
        <taxon>Lophotrochozoa</taxon>
        <taxon>Platyhelminthes</taxon>
        <taxon>Cestoda</taxon>
        <taxon>Eucestoda</taxon>
        <taxon>Cyclophyllidea</taxon>
        <taxon>Taeniidae</taxon>
        <taxon>Taenia</taxon>
    </lineage>
</organism>
<evidence type="ECO:0000256" key="8">
    <source>
        <dbReference type="RuleBase" id="RU000688"/>
    </source>
</evidence>
<dbReference type="SUPFAM" id="SSF81321">
    <property type="entry name" value="Family A G protein-coupled receptor-like"/>
    <property type="match status" value="1"/>
</dbReference>
<reference evidence="11 12" key="2">
    <citation type="submission" date="2018-11" db="EMBL/GenBank/DDBJ databases">
        <authorList>
            <consortium name="Pathogen Informatics"/>
        </authorList>
    </citation>
    <scope>NUCLEOTIDE SEQUENCE [LARGE SCALE GENOMIC DNA]</scope>
</reference>
<keyword evidence="12" id="KW-1185">Reference proteome</keyword>
<evidence type="ECO:0000313" key="12">
    <source>
        <dbReference type="Proteomes" id="UP000282613"/>
    </source>
</evidence>
<name>A0A0R3WCE4_TAEAS</name>
<dbReference type="GO" id="GO:0005886">
    <property type="term" value="C:plasma membrane"/>
    <property type="evidence" value="ECO:0007669"/>
    <property type="project" value="TreeGrafter"/>
</dbReference>
<evidence type="ECO:0000256" key="3">
    <source>
        <dbReference type="ARBA" id="ARBA00022989"/>
    </source>
</evidence>
<gene>
    <name evidence="11" type="ORF">TASK_LOCUS8373</name>
</gene>
<dbReference type="PRINTS" id="PR00237">
    <property type="entry name" value="GPCRRHODOPSN"/>
</dbReference>
<comment type="similarity">
    <text evidence="8">Belongs to the G-protein coupled receptor 1 family.</text>
</comment>
<dbReference type="AlphaFoldDB" id="A0A0R3WCE4"/>
<evidence type="ECO:0000256" key="2">
    <source>
        <dbReference type="ARBA" id="ARBA00022692"/>
    </source>
</evidence>
<feature type="transmembrane region" description="Helical" evidence="9">
    <location>
        <begin position="78"/>
        <end position="96"/>
    </location>
</feature>
<dbReference type="PROSITE" id="PS00237">
    <property type="entry name" value="G_PROTEIN_RECEP_F1_1"/>
    <property type="match status" value="1"/>
</dbReference>
<feature type="domain" description="G-protein coupled receptors family 1 profile" evidence="10">
    <location>
        <begin position="57"/>
        <end position="469"/>
    </location>
</feature>
<accession>A0A0R3WCE4</accession>
<keyword evidence="4 8" id="KW-0297">G-protein coupled receptor</keyword>
<protein>
    <submittedName>
        <fullName evidence="13">G_PROTEIN_RECEP_F1_2 domain-containing protein</fullName>
    </submittedName>
</protein>
<dbReference type="OrthoDB" id="5962705at2759"/>
<feature type="transmembrane region" description="Helical" evidence="9">
    <location>
        <begin position="245"/>
        <end position="267"/>
    </location>
</feature>
<proteinExistence type="inferred from homology"/>
<dbReference type="WBParaSite" id="TASK_0000837201-mRNA-1">
    <property type="protein sequence ID" value="TASK_0000837201-mRNA-1"/>
    <property type="gene ID" value="TASK_0000837201"/>
</dbReference>
<keyword evidence="7 8" id="KW-0807">Transducer</keyword>
<evidence type="ECO:0000256" key="4">
    <source>
        <dbReference type="ARBA" id="ARBA00023040"/>
    </source>
</evidence>
<dbReference type="PANTHER" id="PTHR24243">
    <property type="entry name" value="G-PROTEIN COUPLED RECEPTOR"/>
    <property type="match status" value="1"/>
</dbReference>
<evidence type="ECO:0000313" key="11">
    <source>
        <dbReference type="EMBL" id="VDK40128.1"/>
    </source>
</evidence>
<dbReference type="PROSITE" id="PS50262">
    <property type="entry name" value="G_PROTEIN_RECEP_F1_2"/>
    <property type="match status" value="1"/>
</dbReference>
<dbReference type="STRING" id="60517.A0A0R3WCE4"/>
<dbReference type="InterPro" id="IPR000276">
    <property type="entry name" value="GPCR_Rhodpsn"/>
</dbReference>
<keyword evidence="5 9" id="KW-0472">Membrane</keyword>
<keyword evidence="6 8" id="KW-0675">Receptor</keyword>
<sequence>MSMSTLGPLSPNYSETEFTEDIWEYLIPIRGLRRTELELLVPISIIYIIIFTLGFFGNVILLWVILVNRSFHTPINYYLVNLSISDLLILVLGLPHDLYMMWNRYPYPFEEAACRLRAFLAEASMISSVLTITVLTIERYIAIIHPLSTAISGPKRRSGSDSAVRLKKVDLSRCCRDWGRFKKVRITVIIVWILSPLFSLPITLQVALSYIYRNDSSTNYQSVMIKESSICTVSGESEDWFSYPVLASFILFFLLPLVIITILYILILRGVRRSVKFTQNLHPTERIESPTSGEVTLPLKSVQKPSPRLPSVSPLKRGRSIVFRTGQDKRTARQHQELCQIQQVQHQARMRTNKSLIRILGKYKRFIQAKPLGWFTESFAIYYSFNVAAVACLACYICLDVNYSFFLSVCIVIAFFTCFAPFHAERLLVVLVPAELWYNNKILWKVHDVLYHISGICLFANSVCNPILYNIVFRRIRAEFKAALMCCGKKRRRQREFYNGRGRSSVYRPSTISQAPKTAEF</sequence>
<dbReference type="GO" id="GO:0008188">
    <property type="term" value="F:neuropeptide receptor activity"/>
    <property type="evidence" value="ECO:0007669"/>
    <property type="project" value="TreeGrafter"/>
</dbReference>
<feature type="transmembrane region" description="Helical" evidence="9">
    <location>
        <begin position="186"/>
        <end position="212"/>
    </location>
</feature>
<keyword evidence="3 9" id="KW-1133">Transmembrane helix</keyword>
<feature type="transmembrane region" description="Helical" evidence="9">
    <location>
        <begin position="116"/>
        <end position="137"/>
    </location>
</feature>
<evidence type="ECO:0000313" key="13">
    <source>
        <dbReference type="WBParaSite" id="TASK_0000837201-mRNA-1"/>
    </source>
</evidence>
<evidence type="ECO:0000256" key="7">
    <source>
        <dbReference type="ARBA" id="ARBA00023224"/>
    </source>
</evidence>
<keyword evidence="2 8" id="KW-0812">Transmembrane</keyword>
<evidence type="ECO:0000256" key="1">
    <source>
        <dbReference type="ARBA" id="ARBA00004141"/>
    </source>
</evidence>
<dbReference type="EMBL" id="UYRS01018787">
    <property type="protein sequence ID" value="VDK40128.1"/>
    <property type="molecule type" value="Genomic_DNA"/>
</dbReference>
<comment type="subcellular location">
    <subcellularLocation>
        <location evidence="1">Membrane</location>
        <topology evidence="1">Multi-pass membrane protein</topology>
    </subcellularLocation>
</comment>
<feature type="transmembrane region" description="Helical" evidence="9">
    <location>
        <begin position="405"/>
        <end position="422"/>
    </location>
</feature>
<evidence type="ECO:0000259" key="10">
    <source>
        <dbReference type="PROSITE" id="PS50262"/>
    </source>
</evidence>
<dbReference type="InterPro" id="IPR017452">
    <property type="entry name" value="GPCR_Rhodpsn_7TM"/>
</dbReference>
<dbReference type="Pfam" id="PF00001">
    <property type="entry name" value="7tm_1"/>
    <property type="match status" value="2"/>
</dbReference>
<evidence type="ECO:0000256" key="6">
    <source>
        <dbReference type="ARBA" id="ARBA00023170"/>
    </source>
</evidence>
<dbReference type="Gene3D" id="1.20.1070.10">
    <property type="entry name" value="Rhodopsin 7-helix transmembrane proteins"/>
    <property type="match status" value="1"/>
</dbReference>
<evidence type="ECO:0000256" key="9">
    <source>
        <dbReference type="SAM" id="Phobius"/>
    </source>
</evidence>
<dbReference type="Proteomes" id="UP000282613">
    <property type="component" value="Unassembled WGS sequence"/>
</dbReference>
<feature type="transmembrane region" description="Helical" evidence="9">
    <location>
        <begin position="39"/>
        <end position="66"/>
    </location>
</feature>